<dbReference type="OrthoDB" id="10440799at2759"/>
<dbReference type="EMBL" id="ML119059">
    <property type="protein sequence ID" value="ROT36207.1"/>
    <property type="molecule type" value="Genomic_DNA"/>
</dbReference>
<keyword evidence="4" id="KW-1185">Reference proteome</keyword>
<feature type="compositionally biased region" description="Low complexity" evidence="2">
    <location>
        <begin position="167"/>
        <end position="197"/>
    </location>
</feature>
<feature type="compositionally biased region" description="Low complexity" evidence="2">
    <location>
        <begin position="96"/>
        <end position="105"/>
    </location>
</feature>
<evidence type="ECO:0000313" key="3">
    <source>
        <dbReference type="EMBL" id="ROT36207.1"/>
    </source>
</evidence>
<evidence type="ECO:0000313" key="4">
    <source>
        <dbReference type="Proteomes" id="UP000272025"/>
    </source>
</evidence>
<evidence type="ECO:0000256" key="1">
    <source>
        <dbReference type="SAM" id="Coils"/>
    </source>
</evidence>
<feature type="compositionally biased region" description="Basic and acidic residues" evidence="2">
    <location>
        <begin position="208"/>
        <end position="228"/>
    </location>
</feature>
<feature type="region of interest" description="Disordered" evidence="2">
    <location>
        <begin position="1"/>
        <end position="29"/>
    </location>
</feature>
<organism evidence="3 4">
    <name type="scientific">Sodiomyces alkalinus (strain CBS 110278 / VKM F-3762 / F11)</name>
    <name type="common">Alkaliphilic filamentous fungus</name>
    <dbReference type="NCBI Taxonomy" id="1314773"/>
    <lineage>
        <taxon>Eukaryota</taxon>
        <taxon>Fungi</taxon>
        <taxon>Dikarya</taxon>
        <taxon>Ascomycota</taxon>
        <taxon>Pezizomycotina</taxon>
        <taxon>Sordariomycetes</taxon>
        <taxon>Hypocreomycetidae</taxon>
        <taxon>Glomerellales</taxon>
        <taxon>Plectosphaerellaceae</taxon>
        <taxon>Sodiomyces</taxon>
    </lineage>
</organism>
<feature type="region of interest" description="Disordered" evidence="2">
    <location>
        <begin position="55"/>
        <end position="117"/>
    </location>
</feature>
<evidence type="ECO:0000256" key="2">
    <source>
        <dbReference type="SAM" id="MobiDB-lite"/>
    </source>
</evidence>
<proteinExistence type="predicted"/>
<feature type="coiled-coil region" evidence="1">
    <location>
        <begin position="238"/>
        <end position="265"/>
    </location>
</feature>
<name>A0A3N2PNW1_SODAK</name>
<dbReference type="AlphaFoldDB" id="A0A3N2PNW1"/>
<accession>A0A3N2PNW1</accession>
<feature type="region of interest" description="Disordered" evidence="2">
    <location>
        <begin position="279"/>
        <end position="301"/>
    </location>
</feature>
<gene>
    <name evidence="3" type="ORF">SODALDRAFT_335277</name>
</gene>
<dbReference type="GeneID" id="39580892"/>
<dbReference type="RefSeq" id="XP_028464013.1">
    <property type="nucleotide sequence ID" value="XM_028612414.1"/>
</dbReference>
<feature type="compositionally biased region" description="Low complexity" evidence="2">
    <location>
        <begin position="288"/>
        <end position="301"/>
    </location>
</feature>
<dbReference type="Proteomes" id="UP000272025">
    <property type="component" value="Unassembled WGS sequence"/>
</dbReference>
<reference evidence="3 4" key="1">
    <citation type="journal article" date="2018" name="Mol. Ecol.">
        <title>The obligate alkalophilic soda-lake fungus Sodiomyces alkalinus has shifted to a protein diet.</title>
        <authorList>
            <person name="Grum-Grzhimaylo A.A."/>
            <person name="Falkoski D.L."/>
            <person name="van den Heuvel J."/>
            <person name="Valero-Jimenez C.A."/>
            <person name="Min B."/>
            <person name="Choi I.G."/>
            <person name="Lipzen A."/>
            <person name="Daum C.G."/>
            <person name="Aanen D.K."/>
            <person name="Tsang A."/>
            <person name="Henrissat B."/>
            <person name="Bilanenko E.N."/>
            <person name="de Vries R.P."/>
            <person name="van Kan J.A.L."/>
            <person name="Grigoriev I.V."/>
            <person name="Debets A.J.M."/>
        </authorList>
    </citation>
    <scope>NUCLEOTIDE SEQUENCE [LARGE SCALE GENOMIC DNA]</scope>
    <source>
        <strain evidence="3 4">F11</strain>
    </source>
</reference>
<keyword evidence="1" id="KW-0175">Coiled coil</keyword>
<sequence>MLEPVIEEDENDFGLCNANPGHGHDSTDRRASDVLVLQKGIKSISQAVQAYKQSLPPSLTSQESSHDGFSPSHAFQNHNLPRFRRRTGQPYRIAQPTSLSLTTQYPTPPPPSSRLHLNDLSEKDLLAALQAIRKEEEARMHTRRKSFHIVDFDLPLPPFSPLRVPFSPSTCSSRRPSTSTVVSTTSTSSTSSSRASTLLAPVTYIAADGDRDRGRREERGQEMEKGNESEEDGVAPYAECGTHQLVHAKERLRDLEQQLQDAVCCLQDCVQAVLRRPGGGTAERVKGQRQPQQQPNHQKQEFQGAVGNGARQGTAPVVVDALQDKLARLGRAHERVATEHALVTAEIKARAPGVIWDGTMEALARMARGDREMETE</sequence>
<feature type="compositionally biased region" description="Acidic residues" evidence="2">
    <location>
        <begin position="1"/>
        <end position="12"/>
    </location>
</feature>
<feature type="region of interest" description="Disordered" evidence="2">
    <location>
        <begin position="166"/>
        <end position="235"/>
    </location>
</feature>
<protein>
    <submittedName>
        <fullName evidence="3">Uncharacterized protein</fullName>
    </submittedName>
</protein>